<organism evidence="1 2">
    <name type="scientific">Mucuna pruriens</name>
    <name type="common">Velvet bean</name>
    <name type="synonym">Dolichos pruriens</name>
    <dbReference type="NCBI Taxonomy" id="157652"/>
    <lineage>
        <taxon>Eukaryota</taxon>
        <taxon>Viridiplantae</taxon>
        <taxon>Streptophyta</taxon>
        <taxon>Embryophyta</taxon>
        <taxon>Tracheophyta</taxon>
        <taxon>Spermatophyta</taxon>
        <taxon>Magnoliopsida</taxon>
        <taxon>eudicotyledons</taxon>
        <taxon>Gunneridae</taxon>
        <taxon>Pentapetalae</taxon>
        <taxon>rosids</taxon>
        <taxon>fabids</taxon>
        <taxon>Fabales</taxon>
        <taxon>Fabaceae</taxon>
        <taxon>Papilionoideae</taxon>
        <taxon>50 kb inversion clade</taxon>
        <taxon>NPAAA clade</taxon>
        <taxon>indigoferoid/millettioid clade</taxon>
        <taxon>Phaseoleae</taxon>
        <taxon>Mucuna</taxon>
    </lineage>
</organism>
<name>A0A371HW16_MUCPR</name>
<accession>A0A371HW16</accession>
<keyword evidence="2" id="KW-1185">Reference proteome</keyword>
<comment type="caution">
    <text evidence="1">The sequence shown here is derived from an EMBL/GenBank/DDBJ whole genome shotgun (WGS) entry which is preliminary data.</text>
</comment>
<dbReference type="OrthoDB" id="1750742at2759"/>
<proteinExistence type="predicted"/>
<dbReference type="EMBL" id="QJKJ01001572">
    <property type="protein sequence ID" value="RDY06979.1"/>
    <property type="molecule type" value="Genomic_DNA"/>
</dbReference>
<gene>
    <name evidence="1" type="ORF">CR513_08968</name>
</gene>
<evidence type="ECO:0000313" key="2">
    <source>
        <dbReference type="Proteomes" id="UP000257109"/>
    </source>
</evidence>
<sequence>MNEVIVTDNQRLKNKITELISHVRQLVIEQYHTNPPTKVSSICASAEHPTNVYPTLQETEPNSVEVAEIISDIPMISTQTRDMTITLYRIYLKTTKVTNDLFPSIKHLHSDNKNSCNSLYIRIP</sequence>
<dbReference type="Proteomes" id="UP000257109">
    <property type="component" value="Unassembled WGS sequence"/>
</dbReference>
<protein>
    <submittedName>
        <fullName evidence="1">Uncharacterized protein</fullName>
    </submittedName>
</protein>
<reference evidence="1" key="1">
    <citation type="submission" date="2018-05" db="EMBL/GenBank/DDBJ databases">
        <title>Draft genome of Mucuna pruriens seed.</title>
        <authorList>
            <person name="Nnadi N.E."/>
            <person name="Vos R."/>
            <person name="Hasami M.H."/>
            <person name="Devisetty U.K."/>
            <person name="Aguiy J.C."/>
        </authorList>
    </citation>
    <scope>NUCLEOTIDE SEQUENCE [LARGE SCALE GENOMIC DNA]</scope>
    <source>
        <strain evidence="1">JCA_2017</strain>
    </source>
</reference>
<feature type="non-terminal residue" evidence="1">
    <location>
        <position position="1"/>
    </location>
</feature>
<dbReference type="AlphaFoldDB" id="A0A371HW16"/>
<evidence type="ECO:0000313" key="1">
    <source>
        <dbReference type="EMBL" id="RDY06979.1"/>
    </source>
</evidence>